<sequence length="60" mass="6815">MQAENKKDYFESSDGTLRIWIEQESSIHIKATTKEGDPVELSESEALEIAEVLKDFASRI</sequence>
<organism evidence="1 2">
    <name type="scientific">Paraburkholderia dinghuensis</name>
    <dbReference type="NCBI Taxonomy" id="2305225"/>
    <lineage>
        <taxon>Bacteria</taxon>
        <taxon>Pseudomonadati</taxon>
        <taxon>Pseudomonadota</taxon>
        <taxon>Betaproteobacteria</taxon>
        <taxon>Burkholderiales</taxon>
        <taxon>Burkholderiaceae</taxon>
        <taxon>Paraburkholderia</taxon>
    </lineage>
</organism>
<evidence type="ECO:0000313" key="2">
    <source>
        <dbReference type="Proteomes" id="UP000272778"/>
    </source>
</evidence>
<dbReference type="RefSeq" id="WP_124153399.1">
    <property type="nucleotide sequence ID" value="NZ_RQIS01000021.1"/>
</dbReference>
<dbReference type="Proteomes" id="UP000272778">
    <property type="component" value="Unassembled WGS sequence"/>
</dbReference>
<reference evidence="1 2" key="1">
    <citation type="submission" date="2018-11" db="EMBL/GenBank/DDBJ databases">
        <title>Paraburkholderia sp. DHOA04, isolated from soil.</title>
        <authorList>
            <person name="Gao Z.-H."/>
            <person name="Qiu L.-H."/>
            <person name="Fu J.-C."/>
        </authorList>
    </citation>
    <scope>NUCLEOTIDE SEQUENCE [LARGE SCALE GENOMIC DNA]</scope>
    <source>
        <strain evidence="1 2">DHOA04</strain>
    </source>
</reference>
<comment type="caution">
    <text evidence="1">The sequence shown here is derived from an EMBL/GenBank/DDBJ whole genome shotgun (WGS) entry which is preliminary data.</text>
</comment>
<dbReference type="AlphaFoldDB" id="A0A3N6MCL6"/>
<gene>
    <name evidence="1" type="ORF">D1Y85_23085</name>
</gene>
<evidence type="ECO:0000313" key="1">
    <source>
        <dbReference type="EMBL" id="RQH01654.1"/>
    </source>
</evidence>
<proteinExistence type="predicted"/>
<protein>
    <submittedName>
        <fullName evidence="1">Uncharacterized protein</fullName>
    </submittedName>
</protein>
<accession>A0A3N6MCL6</accession>
<name>A0A3N6MCL6_9BURK</name>
<keyword evidence="2" id="KW-1185">Reference proteome</keyword>
<dbReference type="EMBL" id="RQIS01000021">
    <property type="protein sequence ID" value="RQH01654.1"/>
    <property type="molecule type" value="Genomic_DNA"/>
</dbReference>
<dbReference type="OrthoDB" id="6971579at2"/>